<dbReference type="NCBIfam" id="TIGR00254">
    <property type="entry name" value="GGDEF"/>
    <property type="match status" value="1"/>
</dbReference>
<dbReference type="SMART" id="SM00267">
    <property type="entry name" value="GGDEF"/>
    <property type="match status" value="1"/>
</dbReference>
<organism evidence="3 4">
    <name type="scientific">Streptohalobacillus salinus</name>
    <dbReference type="NCBI Taxonomy" id="621096"/>
    <lineage>
        <taxon>Bacteria</taxon>
        <taxon>Bacillati</taxon>
        <taxon>Bacillota</taxon>
        <taxon>Bacilli</taxon>
        <taxon>Bacillales</taxon>
        <taxon>Bacillaceae</taxon>
        <taxon>Streptohalobacillus</taxon>
    </lineage>
</organism>
<protein>
    <submittedName>
        <fullName evidence="3">Diguanylate cyclase (GGDEF)-like protein</fullName>
    </submittedName>
</protein>
<dbReference type="CDD" id="cd01949">
    <property type="entry name" value="GGDEF"/>
    <property type="match status" value="1"/>
</dbReference>
<dbReference type="GO" id="GO:0043709">
    <property type="term" value="P:cell adhesion involved in single-species biofilm formation"/>
    <property type="evidence" value="ECO:0007669"/>
    <property type="project" value="TreeGrafter"/>
</dbReference>
<dbReference type="SUPFAM" id="SSF55073">
    <property type="entry name" value="Nucleotide cyclase"/>
    <property type="match status" value="1"/>
</dbReference>
<dbReference type="RefSeq" id="WP_110251290.1">
    <property type="nucleotide sequence ID" value="NZ_QJJR01000005.1"/>
</dbReference>
<dbReference type="GO" id="GO:0005886">
    <property type="term" value="C:plasma membrane"/>
    <property type="evidence" value="ECO:0007669"/>
    <property type="project" value="TreeGrafter"/>
</dbReference>
<dbReference type="PANTHER" id="PTHR45138:SF9">
    <property type="entry name" value="DIGUANYLATE CYCLASE DGCM-RELATED"/>
    <property type="match status" value="1"/>
</dbReference>
<dbReference type="InterPro" id="IPR043128">
    <property type="entry name" value="Rev_trsase/Diguanyl_cyclase"/>
</dbReference>
<dbReference type="AlphaFoldDB" id="A0A2V3WDJ9"/>
<reference evidence="3 4" key="1">
    <citation type="submission" date="2018-05" db="EMBL/GenBank/DDBJ databases">
        <title>Genomic Encyclopedia of Type Strains, Phase IV (KMG-IV): sequencing the most valuable type-strain genomes for metagenomic binning, comparative biology and taxonomic classification.</title>
        <authorList>
            <person name="Goeker M."/>
        </authorList>
    </citation>
    <scope>NUCLEOTIDE SEQUENCE [LARGE SCALE GENOMIC DNA]</scope>
    <source>
        <strain evidence="3 4">DSM 22440</strain>
    </source>
</reference>
<dbReference type="GO" id="GO:0052621">
    <property type="term" value="F:diguanylate cyclase activity"/>
    <property type="evidence" value="ECO:0007669"/>
    <property type="project" value="TreeGrafter"/>
</dbReference>
<dbReference type="Pfam" id="PF00990">
    <property type="entry name" value="GGDEF"/>
    <property type="match status" value="1"/>
</dbReference>
<dbReference type="InterPro" id="IPR000160">
    <property type="entry name" value="GGDEF_dom"/>
</dbReference>
<feature type="domain" description="GGDEF" evidence="2">
    <location>
        <begin position="175"/>
        <end position="306"/>
    </location>
</feature>
<dbReference type="Proteomes" id="UP000247922">
    <property type="component" value="Unassembled WGS sequence"/>
</dbReference>
<name>A0A2V3WDJ9_9BACI</name>
<dbReference type="OrthoDB" id="9759607at2"/>
<keyword evidence="4" id="KW-1185">Reference proteome</keyword>
<dbReference type="PROSITE" id="PS50887">
    <property type="entry name" value="GGDEF"/>
    <property type="match status" value="1"/>
</dbReference>
<comment type="caution">
    <text evidence="3">The sequence shown here is derived from an EMBL/GenBank/DDBJ whole genome shotgun (WGS) entry which is preliminary data.</text>
</comment>
<dbReference type="EMBL" id="QJJR01000005">
    <property type="protein sequence ID" value="PXW91516.1"/>
    <property type="molecule type" value="Genomic_DNA"/>
</dbReference>
<dbReference type="GO" id="GO:1902201">
    <property type="term" value="P:negative regulation of bacterial-type flagellum-dependent cell motility"/>
    <property type="evidence" value="ECO:0007669"/>
    <property type="project" value="TreeGrafter"/>
</dbReference>
<evidence type="ECO:0000313" key="3">
    <source>
        <dbReference type="EMBL" id="PXW91516.1"/>
    </source>
</evidence>
<dbReference type="InterPro" id="IPR050469">
    <property type="entry name" value="Diguanylate_Cyclase"/>
</dbReference>
<dbReference type="Gene3D" id="3.30.70.270">
    <property type="match status" value="1"/>
</dbReference>
<feature type="region of interest" description="Disordered" evidence="1">
    <location>
        <begin position="293"/>
        <end position="314"/>
    </location>
</feature>
<proteinExistence type="predicted"/>
<evidence type="ECO:0000313" key="4">
    <source>
        <dbReference type="Proteomes" id="UP000247922"/>
    </source>
</evidence>
<accession>A0A2V3WDJ9</accession>
<gene>
    <name evidence="3" type="ORF">DES38_105137</name>
</gene>
<evidence type="ECO:0000256" key="1">
    <source>
        <dbReference type="SAM" id="MobiDB-lite"/>
    </source>
</evidence>
<evidence type="ECO:0000259" key="2">
    <source>
        <dbReference type="PROSITE" id="PS50887"/>
    </source>
</evidence>
<sequence>MAINYTDLLAMLNDVNVSVFYVNKSGEILFHSGEDEAEQKRIGTSIYQYVDDFSEKRLENVIAGKTTQTIGTTDIYMKTNQTSVACFLKYKRDQVNCWLVMIPYPSDYNEMVENVLGTNAELARLFDEKLNLEMELKQKIHELKIASITDPLTKLYNRQYFYEYLFEYLTKDSWSALSIIMIDFNDFKQVNDNYGHKAGDELLIQFAEMIHQHCHMGFRFGGDEFVIISVDHDQSYIKEKLDTISRSFNTQTSIVTLSYGMTFIDQEQRKTINSKADIDYLLKVADEQMYRNKRQVKKNERKKQRGSKGYVNKR</sequence>
<dbReference type="PANTHER" id="PTHR45138">
    <property type="entry name" value="REGULATORY COMPONENTS OF SENSORY TRANSDUCTION SYSTEM"/>
    <property type="match status" value="1"/>
</dbReference>
<dbReference type="InterPro" id="IPR029787">
    <property type="entry name" value="Nucleotide_cyclase"/>
</dbReference>